<comment type="similarity">
    <text evidence="2 5">Belongs to the ORC2 family.</text>
</comment>
<keyword evidence="4 5" id="KW-0539">Nucleus</keyword>
<feature type="compositionally biased region" description="Acidic residues" evidence="6">
    <location>
        <begin position="1"/>
        <end position="11"/>
    </location>
</feature>
<gene>
    <name evidence="9" type="ORF">MNEG_1081</name>
</gene>
<dbReference type="InterPro" id="IPR056773">
    <property type="entry name" value="WHD_ORC2"/>
</dbReference>
<evidence type="ECO:0000256" key="1">
    <source>
        <dbReference type="ARBA" id="ARBA00004123"/>
    </source>
</evidence>
<dbReference type="STRING" id="145388.A0A0D2MWC4"/>
<proteinExistence type="inferred from homology"/>
<sequence>MDTDESSDDDQQPQRGRNTRKQQQQQQFVKQRRRAHAAAAAATAAEESEDVMDEGDQHDDDEGQNASGSDQEEGLRSAGRQLRSAGTPLKNAPQPQPSQPQPKPRRRAATKQCTRQPEDVTRLLPPGLDEEMLRATQRFSLLFHGCGSKRALLHAFAAEALTDGGVLAIRGHMPGVTSKAVLAAVAAALAHKAARGASHDELLATIQAEPAGRRLYVILHNIDGPGLRSPEDQLWLGRLAQCPNVHLAASVDHVNAALLWDARACARFRWLWVEAPTYAAYEDETRDVPPLLTSCLQSSSKRGAATVLGTLVSSARAVFRVLAEHQLADPGAGGASQGLLFRMCRERFILNSEQALRSHLVEFRDHELVRGTPGPDGGELLYIPMEPDALRQVLEEMEGGGGGGGARGG</sequence>
<dbReference type="Pfam" id="PF04084">
    <property type="entry name" value="RecA-like_ORC2"/>
    <property type="match status" value="1"/>
</dbReference>
<dbReference type="InterPro" id="IPR056772">
    <property type="entry name" value="RecA-like_ORC2"/>
</dbReference>
<dbReference type="KEGG" id="mng:MNEG_1081"/>
<feature type="domain" description="Origin recognition complex subunit 2 RecA-like" evidence="7">
    <location>
        <begin position="135"/>
        <end position="274"/>
    </location>
</feature>
<comment type="function">
    <text evidence="5">Component of the origin recognition complex (ORC) that binds origins of replication. DNA-binding is ATP-dependent. ORC is required to assemble the pre-replication complex necessary to initiate DNA replication.</text>
</comment>
<dbReference type="Pfam" id="PF24882">
    <property type="entry name" value="WHD_ORC2"/>
    <property type="match status" value="1"/>
</dbReference>
<evidence type="ECO:0000313" key="9">
    <source>
        <dbReference type="EMBL" id="KIZ06870.1"/>
    </source>
</evidence>
<dbReference type="OrthoDB" id="20198at2759"/>
<dbReference type="GO" id="GO:0005664">
    <property type="term" value="C:nuclear origin of replication recognition complex"/>
    <property type="evidence" value="ECO:0007669"/>
    <property type="project" value="UniProtKB-UniRule"/>
</dbReference>
<dbReference type="GO" id="GO:0003688">
    <property type="term" value="F:DNA replication origin binding"/>
    <property type="evidence" value="ECO:0007669"/>
    <property type="project" value="UniProtKB-UniRule"/>
</dbReference>
<evidence type="ECO:0000259" key="7">
    <source>
        <dbReference type="Pfam" id="PF04084"/>
    </source>
</evidence>
<evidence type="ECO:0000259" key="8">
    <source>
        <dbReference type="Pfam" id="PF24882"/>
    </source>
</evidence>
<evidence type="ECO:0000256" key="3">
    <source>
        <dbReference type="ARBA" id="ARBA00022705"/>
    </source>
</evidence>
<dbReference type="PANTHER" id="PTHR14052:SF0">
    <property type="entry name" value="ORIGIN RECOGNITION COMPLEX SUBUNIT 2"/>
    <property type="match status" value="1"/>
</dbReference>
<feature type="region of interest" description="Disordered" evidence="6">
    <location>
        <begin position="1"/>
        <end position="123"/>
    </location>
</feature>
<comment type="subcellular location">
    <subcellularLocation>
        <location evidence="1 5">Nucleus</location>
    </subcellularLocation>
</comment>
<name>A0A0D2MWC4_9CHLO</name>
<dbReference type="RefSeq" id="XP_013905889.1">
    <property type="nucleotide sequence ID" value="XM_014050435.1"/>
</dbReference>
<keyword evidence="3 5" id="KW-0235">DNA replication</keyword>
<dbReference type="GeneID" id="25728009"/>
<organism evidence="9 10">
    <name type="scientific">Monoraphidium neglectum</name>
    <dbReference type="NCBI Taxonomy" id="145388"/>
    <lineage>
        <taxon>Eukaryota</taxon>
        <taxon>Viridiplantae</taxon>
        <taxon>Chlorophyta</taxon>
        <taxon>core chlorophytes</taxon>
        <taxon>Chlorophyceae</taxon>
        <taxon>CS clade</taxon>
        <taxon>Sphaeropleales</taxon>
        <taxon>Selenastraceae</taxon>
        <taxon>Monoraphidium</taxon>
    </lineage>
</organism>
<evidence type="ECO:0000256" key="2">
    <source>
        <dbReference type="ARBA" id="ARBA00007421"/>
    </source>
</evidence>
<dbReference type="GO" id="GO:0006260">
    <property type="term" value="P:DNA replication"/>
    <property type="evidence" value="ECO:0007669"/>
    <property type="project" value="UniProtKB-UniRule"/>
</dbReference>
<dbReference type="PANTHER" id="PTHR14052">
    <property type="entry name" value="ORIGIN RECOGNITION COMPLEX SUBUNIT 2"/>
    <property type="match status" value="1"/>
</dbReference>
<dbReference type="Proteomes" id="UP000054498">
    <property type="component" value="Unassembled WGS sequence"/>
</dbReference>
<evidence type="ECO:0000313" key="10">
    <source>
        <dbReference type="Proteomes" id="UP000054498"/>
    </source>
</evidence>
<feature type="domain" description="Origin recognition complex subunit 2 winged-helix" evidence="8">
    <location>
        <begin position="332"/>
        <end position="388"/>
    </location>
</feature>
<keyword evidence="10" id="KW-1185">Reference proteome</keyword>
<feature type="compositionally biased region" description="Acidic residues" evidence="6">
    <location>
        <begin position="46"/>
        <end position="63"/>
    </location>
</feature>
<evidence type="ECO:0000256" key="5">
    <source>
        <dbReference type="RuleBase" id="RU368084"/>
    </source>
</evidence>
<evidence type="ECO:0000256" key="4">
    <source>
        <dbReference type="ARBA" id="ARBA00023242"/>
    </source>
</evidence>
<dbReference type="EMBL" id="KK100321">
    <property type="protein sequence ID" value="KIZ06870.1"/>
    <property type="molecule type" value="Genomic_DNA"/>
</dbReference>
<reference evidence="9 10" key="1">
    <citation type="journal article" date="2013" name="BMC Genomics">
        <title>Reconstruction of the lipid metabolism for the microalga Monoraphidium neglectum from its genome sequence reveals characteristics suitable for biofuel production.</title>
        <authorList>
            <person name="Bogen C."/>
            <person name="Al-Dilaimi A."/>
            <person name="Albersmeier A."/>
            <person name="Wichmann J."/>
            <person name="Grundmann M."/>
            <person name="Rupp O."/>
            <person name="Lauersen K.J."/>
            <person name="Blifernez-Klassen O."/>
            <person name="Kalinowski J."/>
            <person name="Goesmann A."/>
            <person name="Mussgnug J.H."/>
            <person name="Kruse O."/>
        </authorList>
    </citation>
    <scope>NUCLEOTIDE SEQUENCE [LARGE SCALE GENOMIC DNA]</scope>
    <source>
        <strain evidence="9 10">SAG 48.87</strain>
    </source>
</reference>
<evidence type="ECO:0000256" key="6">
    <source>
        <dbReference type="SAM" id="MobiDB-lite"/>
    </source>
</evidence>
<dbReference type="AlphaFoldDB" id="A0A0D2MWC4"/>
<dbReference type="InterPro" id="IPR007220">
    <property type="entry name" value="ORC2"/>
</dbReference>
<comment type="subunit">
    <text evidence="5">Component of the origin recognition complex (ORC).</text>
</comment>
<protein>
    <recommendedName>
        <fullName evidence="5">Origin recognition complex subunit 2</fullName>
    </recommendedName>
</protein>
<accession>A0A0D2MWC4</accession>